<reference evidence="2" key="1">
    <citation type="submission" date="2016-10" db="EMBL/GenBank/DDBJ databases">
        <authorList>
            <person name="Varghese N."/>
            <person name="Submissions S."/>
        </authorList>
    </citation>
    <scope>NUCLEOTIDE SEQUENCE [LARGE SCALE GENOMIC DNA]</scope>
    <source>
        <strain evidence="2">CGMCC 1.10370</strain>
    </source>
</reference>
<accession>A0A1I1SPP0</accession>
<dbReference type="Proteomes" id="UP000199672">
    <property type="component" value="Unassembled WGS sequence"/>
</dbReference>
<evidence type="ECO:0000313" key="1">
    <source>
        <dbReference type="EMBL" id="SFD48292.1"/>
    </source>
</evidence>
<evidence type="ECO:0000313" key="2">
    <source>
        <dbReference type="Proteomes" id="UP000199672"/>
    </source>
</evidence>
<protein>
    <submittedName>
        <fullName evidence="1">Uncharacterized protein</fullName>
    </submittedName>
</protein>
<organism evidence="1 2">
    <name type="scientific">Flavobacterium phragmitis</name>
    <dbReference type="NCBI Taxonomy" id="739143"/>
    <lineage>
        <taxon>Bacteria</taxon>
        <taxon>Pseudomonadati</taxon>
        <taxon>Bacteroidota</taxon>
        <taxon>Flavobacteriia</taxon>
        <taxon>Flavobacteriales</taxon>
        <taxon>Flavobacteriaceae</taxon>
        <taxon>Flavobacterium</taxon>
    </lineage>
</organism>
<name>A0A1I1SPP0_9FLAO</name>
<gene>
    <name evidence="1" type="ORF">SAMN05216297_108153</name>
</gene>
<dbReference type="OrthoDB" id="9777694at2"/>
<dbReference type="AlphaFoldDB" id="A0A1I1SPP0"/>
<sequence length="260" mass="30208">MDKITFTRSELYGLVWKFPLVQVAKHYEISTMGIKNACAKLEIPLPKNKHWTRPEYKRMDIPKLAFNYKGHNEISIFKKRYDMQFRTASKPTPLQELAGKIKSDANAPLQVPKKLKKPIAIVTATQKYWINKALNDRIYEPKSKVLDLNVSIDNINRALLFMDAFIKLIEYRGHKFGKSNDGLDTVFFSNGIEIKVDLREALKRITANGLRETTEYVFTDDFIFRVSRESDKKEWRDGRVSLEDNLAIITAKLELMAMEE</sequence>
<proteinExistence type="predicted"/>
<keyword evidence="2" id="KW-1185">Reference proteome</keyword>
<dbReference type="RefSeq" id="WP_091495198.1">
    <property type="nucleotide sequence ID" value="NZ_FOMH01000008.1"/>
</dbReference>
<dbReference type="EMBL" id="FOMH01000008">
    <property type="protein sequence ID" value="SFD48292.1"/>
    <property type="molecule type" value="Genomic_DNA"/>
</dbReference>
<dbReference type="STRING" id="739143.SAMN05216297_108153"/>